<sequence length="301" mass="32290">MASPPSPTLTGASSWPPVPRRHRGPQRHRQLQTGRLPGHPLRPPAPGDDRQSGRTLAVAADSFYLQGFSGGGQFALRFLYLHPDRLAGVSIGAPGRVTLLDATAEWPHGTSDLPARFGAEARPESLSTIPIQLLIGELDCQPHPLTPLNGTESILLLRDNLLTHGISPVLDIVPGAAHSGYALLPAATAFLARLVPREEDFTTRSAGRRRAVGDLPGQIPGSAPAPPRRPRAASDPASSHASPILGDLCEHHSIIGELTNRQLRKPLQKPTRFIWTRTLCTPHADGWLPHLTAHKVGGNHL</sequence>
<keyword evidence="2" id="KW-0378">Hydrolase</keyword>
<feature type="compositionally biased region" description="Basic residues" evidence="1">
    <location>
        <begin position="19"/>
        <end position="30"/>
    </location>
</feature>
<feature type="region of interest" description="Disordered" evidence="1">
    <location>
        <begin position="1"/>
        <end position="52"/>
    </location>
</feature>
<protein>
    <submittedName>
        <fullName evidence="2">Alpha/beta fold hydrolase</fullName>
    </submittedName>
</protein>
<comment type="caution">
    <text evidence="2">The sequence shown here is derived from an EMBL/GenBank/DDBJ whole genome shotgun (WGS) entry which is preliminary data.</text>
</comment>
<name>A0ABV6XDN4_9ACTN</name>
<dbReference type="EMBL" id="JBHEZY010000030">
    <property type="protein sequence ID" value="MFC1436384.1"/>
    <property type="molecule type" value="Genomic_DNA"/>
</dbReference>
<feature type="compositionally biased region" description="Low complexity" evidence="1">
    <location>
        <begin position="233"/>
        <end position="242"/>
    </location>
</feature>
<accession>A0ABV6XDN4</accession>
<feature type="region of interest" description="Disordered" evidence="1">
    <location>
        <begin position="202"/>
        <end position="242"/>
    </location>
</feature>
<gene>
    <name evidence="2" type="ORF">ACEZDB_37695</name>
</gene>
<dbReference type="RefSeq" id="WP_380560013.1">
    <property type="nucleotide sequence ID" value="NZ_JBHEZY010000030.1"/>
</dbReference>
<evidence type="ECO:0000313" key="3">
    <source>
        <dbReference type="Proteomes" id="UP001592530"/>
    </source>
</evidence>
<evidence type="ECO:0000313" key="2">
    <source>
        <dbReference type="EMBL" id="MFC1436384.1"/>
    </source>
</evidence>
<dbReference type="Gene3D" id="3.40.50.1820">
    <property type="entry name" value="alpha/beta hydrolase"/>
    <property type="match status" value="1"/>
</dbReference>
<evidence type="ECO:0000256" key="1">
    <source>
        <dbReference type="SAM" id="MobiDB-lite"/>
    </source>
</evidence>
<dbReference type="GO" id="GO:0016787">
    <property type="term" value="F:hydrolase activity"/>
    <property type="evidence" value="ECO:0007669"/>
    <property type="project" value="UniProtKB-KW"/>
</dbReference>
<proteinExistence type="predicted"/>
<dbReference type="InterPro" id="IPR029058">
    <property type="entry name" value="AB_hydrolase_fold"/>
</dbReference>
<dbReference type="SUPFAM" id="SSF53474">
    <property type="entry name" value="alpha/beta-Hydrolases"/>
    <property type="match status" value="1"/>
</dbReference>
<organism evidence="2 3">
    <name type="scientific">Streptacidiphilus alkalitolerans</name>
    <dbReference type="NCBI Taxonomy" id="3342712"/>
    <lineage>
        <taxon>Bacteria</taxon>
        <taxon>Bacillati</taxon>
        <taxon>Actinomycetota</taxon>
        <taxon>Actinomycetes</taxon>
        <taxon>Kitasatosporales</taxon>
        <taxon>Streptomycetaceae</taxon>
        <taxon>Streptacidiphilus</taxon>
    </lineage>
</organism>
<dbReference type="Proteomes" id="UP001592530">
    <property type="component" value="Unassembled WGS sequence"/>
</dbReference>
<reference evidence="2 3" key="1">
    <citation type="submission" date="2024-09" db="EMBL/GenBank/DDBJ databases">
        <authorList>
            <person name="Lee S.D."/>
        </authorList>
    </citation>
    <scope>NUCLEOTIDE SEQUENCE [LARGE SCALE GENOMIC DNA]</scope>
    <source>
        <strain evidence="2 3">N1-3</strain>
    </source>
</reference>